<feature type="transmembrane region" description="Helical" evidence="1">
    <location>
        <begin position="495"/>
        <end position="516"/>
    </location>
</feature>
<keyword evidence="1" id="KW-0812">Transmembrane</keyword>
<proteinExistence type="predicted"/>
<evidence type="ECO:0000313" key="2">
    <source>
        <dbReference type="EMBL" id="CAD9552721.1"/>
    </source>
</evidence>
<feature type="transmembrane region" description="Helical" evidence="1">
    <location>
        <begin position="536"/>
        <end position="555"/>
    </location>
</feature>
<evidence type="ECO:0000256" key="1">
    <source>
        <dbReference type="SAM" id="Phobius"/>
    </source>
</evidence>
<name>A0A7S2NQN1_9DINO</name>
<feature type="transmembrane region" description="Helical" evidence="1">
    <location>
        <begin position="16"/>
        <end position="35"/>
    </location>
</feature>
<feature type="transmembrane region" description="Helical" evidence="1">
    <location>
        <begin position="66"/>
        <end position="85"/>
    </location>
</feature>
<feature type="transmembrane region" description="Helical" evidence="1">
    <location>
        <begin position="182"/>
        <end position="203"/>
    </location>
</feature>
<gene>
    <name evidence="2" type="ORF">BRAN1462_LOCUS20008</name>
</gene>
<organism evidence="2">
    <name type="scientific">Zooxanthella nutricula</name>
    <dbReference type="NCBI Taxonomy" id="1333877"/>
    <lineage>
        <taxon>Eukaryota</taxon>
        <taxon>Sar</taxon>
        <taxon>Alveolata</taxon>
        <taxon>Dinophyceae</taxon>
        <taxon>Peridiniales</taxon>
        <taxon>Peridiniales incertae sedis</taxon>
        <taxon>Zooxanthella</taxon>
    </lineage>
</organism>
<keyword evidence="1" id="KW-1133">Transmembrane helix</keyword>
<accession>A0A7S2NQN1</accession>
<reference evidence="2" key="1">
    <citation type="submission" date="2021-01" db="EMBL/GenBank/DDBJ databases">
        <authorList>
            <person name="Corre E."/>
            <person name="Pelletier E."/>
            <person name="Niang G."/>
            <person name="Scheremetjew M."/>
            <person name="Finn R."/>
            <person name="Kale V."/>
            <person name="Holt S."/>
            <person name="Cochrane G."/>
            <person name="Meng A."/>
            <person name="Brown T."/>
            <person name="Cohen L."/>
        </authorList>
    </citation>
    <scope>NUCLEOTIDE SEQUENCE</scope>
    <source>
        <strain evidence="2">RCC3387</strain>
    </source>
</reference>
<sequence length="962" mass="106656">MFAGNAVDVIMTFMKYLLVLVFVLSVPSILLWVLLSGNASYEQFGLSEVVKLQIDEEMLSRLRRHYILGSEAFVVVVIVFLIWLWSKCPHDYGDRIRESYMANSVSAGQLTVRGRRNWRKVTMRIYFGKYPTQQMLDQHASARSHGQVARTVPISDLAASGGTGSGTRDAALLKKPNNTTKISFLIVVLSVVTMLDTALTWMGRAMAASEMVKVGEFCRWAPGPDESGAADYCSRQPCQKWAEDHGLPDGFCARVRWHDKVDDTSQIATCAYYGYSAPPCCGGCGIGEAMSFAKEGGWFAAFQELLGIVGDIGTLVFSLMAAASVVQNTQATDHFDVLINQVRTVGDETSKIELTMPTMLYFYDTVFDRAFQNADGEQASSRGHFQEIMKHVPASMASSPSSWLGTPGADVEQASEARFDTAGVSNFVKEKTCNDWDDFFERFNFAEAVDTWSYKVTVPMKCLGITDIEDEPDNPRAERVVAAWSERPRLEWSSLLVPICTAMLLMFVIVVCPTAVGPEESLILPGLPRSSIGRILSALAVGMIIVGGGFLYQYFSSVLNGTEHACIVTDQRVFYIRYRAPCCLLCNFGVNLRVDCFRHERNLTYANVTTNHKTLWQRLSCVDWVPGIITLQTKFGVLEFTRRTGNAFNVFNVISQLIPESGATFLSRGVDDADHAWDWDSTQSEAEGAFDKMDDARGGLFKGVRLLKAQPTDLVESGPSLYLVTQNDGGQVKELEQPLFHWSFQQVGALSTPFDSSTDLVITTGRVFLWSRSNYKKFDCKTSCCWGFCWCGWLSAISDAATQSNSVSFFTLPTLLSFSSTTHVDPPAWTDASHTPVKFPFYENLCSGLTKCVTCNFSNMGFTSLEDFASSCSCIPFRTTPRVQMWLLFRLKTCAQQADLMAAVMPFHHKDFEDVDLLDSLGCGGCCGGARQQTMDQEEPEHNRKITQLRAIMGVVQDLAGA</sequence>
<dbReference type="AlphaFoldDB" id="A0A7S2NQN1"/>
<dbReference type="EMBL" id="HBGW01031676">
    <property type="protein sequence ID" value="CAD9552721.1"/>
    <property type="molecule type" value="Transcribed_RNA"/>
</dbReference>
<protein>
    <submittedName>
        <fullName evidence="2">Uncharacterized protein</fullName>
    </submittedName>
</protein>
<keyword evidence="1" id="KW-0472">Membrane</keyword>